<accession>A0A517MNL4</accession>
<name>A0A517MNL4_9BACT</name>
<keyword evidence="3" id="KW-1185">Reference proteome</keyword>
<dbReference type="KEGG" id="rml:FF011L_52840"/>
<dbReference type="EMBL" id="CP036262">
    <property type="protein sequence ID" value="QDS96473.1"/>
    <property type="molecule type" value="Genomic_DNA"/>
</dbReference>
<feature type="compositionally biased region" description="Basic and acidic residues" evidence="1">
    <location>
        <begin position="58"/>
        <end position="67"/>
    </location>
</feature>
<dbReference type="RefSeq" id="WP_218932866.1">
    <property type="nucleotide sequence ID" value="NZ_CP036262.1"/>
</dbReference>
<dbReference type="InterPro" id="IPR010865">
    <property type="entry name" value="DUF1499"/>
</dbReference>
<feature type="compositionally biased region" description="Basic and acidic residues" evidence="1">
    <location>
        <begin position="153"/>
        <end position="166"/>
    </location>
</feature>
<feature type="region of interest" description="Disordered" evidence="1">
    <location>
        <begin position="126"/>
        <end position="166"/>
    </location>
</feature>
<protein>
    <recommendedName>
        <fullName evidence="4">DUF1499 domain-containing protein</fullName>
    </recommendedName>
</protein>
<sequence>MKQIPNPQPKRYSPFRVLASRRRLILGIALVWMSMWVFDWSRDFTENRASTDPESDTPDLRPLRTPESVEKVAEKIEQWVTEQPNWELQSVDATAAITKMHLTRRSRLFRFVDDVHVTIQRPNDRERTEVSAVSQSRVGKGDLGQNPRNLKKLLGDLRAQRTQDPQ</sequence>
<proteinExistence type="predicted"/>
<gene>
    <name evidence="2" type="ORF">FF011L_52840</name>
</gene>
<evidence type="ECO:0008006" key="4">
    <source>
        <dbReference type="Google" id="ProtNLM"/>
    </source>
</evidence>
<evidence type="ECO:0000313" key="2">
    <source>
        <dbReference type="EMBL" id="QDS96473.1"/>
    </source>
</evidence>
<organism evidence="2 3">
    <name type="scientific">Roseimaritima multifibrata</name>
    <dbReference type="NCBI Taxonomy" id="1930274"/>
    <lineage>
        <taxon>Bacteria</taxon>
        <taxon>Pseudomonadati</taxon>
        <taxon>Planctomycetota</taxon>
        <taxon>Planctomycetia</taxon>
        <taxon>Pirellulales</taxon>
        <taxon>Pirellulaceae</taxon>
        <taxon>Roseimaritima</taxon>
    </lineage>
</organism>
<dbReference type="AlphaFoldDB" id="A0A517MNL4"/>
<dbReference type="Pfam" id="PF07386">
    <property type="entry name" value="DUF1499"/>
    <property type="match status" value="1"/>
</dbReference>
<dbReference type="Proteomes" id="UP000320672">
    <property type="component" value="Chromosome"/>
</dbReference>
<evidence type="ECO:0000256" key="1">
    <source>
        <dbReference type="SAM" id="MobiDB-lite"/>
    </source>
</evidence>
<evidence type="ECO:0000313" key="3">
    <source>
        <dbReference type="Proteomes" id="UP000320672"/>
    </source>
</evidence>
<feature type="region of interest" description="Disordered" evidence="1">
    <location>
        <begin position="47"/>
        <end position="67"/>
    </location>
</feature>
<reference evidence="2 3" key="1">
    <citation type="submission" date="2019-02" db="EMBL/GenBank/DDBJ databases">
        <title>Deep-cultivation of Planctomycetes and their phenomic and genomic characterization uncovers novel biology.</title>
        <authorList>
            <person name="Wiegand S."/>
            <person name="Jogler M."/>
            <person name="Boedeker C."/>
            <person name="Pinto D."/>
            <person name="Vollmers J."/>
            <person name="Rivas-Marin E."/>
            <person name="Kohn T."/>
            <person name="Peeters S.H."/>
            <person name="Heuer A."/>
            <person name="Rast P."/>
            <person name="Oberbeckmann S."/>
            <person name="Bunk B."/>
            <person name="Jeske O."/>
            <person name="Meyerdierks A."/>
            <person name="Storesund J.E."/>
            <person name="Kallscheuer N."/>
            <person name="Luecker S."/>
            <person name="Lage O.M."/>
            <person name="Pohl T."/>
            <person name="Merkel B.J."/>
            <person name="Hornburger P."/>
            <person name="Mueller R.-W."/>
            <person name="Bruemmer F."/>
            <person name="Labrenz M."/>
            <person name="Spormann A.M."/>
            <person name="Op den Camp H."/>
            <person name="Overmann J."/>
            <person name="Amann R."/>
            <person name="Jetten M.S.M."/>
            <person name="Mascher T."/>
            <person name="Medema M.H."/>
            <person name="Devos D.P."/>
            <person name="Kaster A.-K."/>
            <person name="Ovreas L."/>
            <person name="Rohde M."/>
            <person name="Galperin M.Y."/>
            <person name="Jogler C."/>
        </authorList>
    </citation>
    <scope>NUCLEOTIDE SEQUENCE [LARGE SCALE GENOMIC DNA]</scope>
    <source>
        <strain evidence="2 3">FF011L</strain>
    </source>
</reference>